<dbReference type="OrthoDB" id="9811033at2"/>
<dbReference type="InterPro" id="IPR036736">
    <property type="entry name" value="ACP-like_sf"/>
</dbReference>
<name>A0A3N1LJ94_9PROT</name>
<dbReference type="Pfam" id="PF00550">
    <property type="entry name" value="PP-binding"/>
    <property type="match status" value="1"/>
</dbReference>
<dbReference type="SUPFAM" id="SSF47336">
    <property type="entry name" value="ACP-like"/>
    <property type="match status" value="1"/>
</dbReference>
<evidence type="ECO:0000313" key="3">
    <source>
        <dbReference type="Proteomes" id="UP000278222"/>
    </source>
</evidence>
<evidence type="ECO:0000313" key="2">
    <source>
        <dbReference type="EMBL" id="ROP90928.1"/>
    </source>
</evidence>
<protein>
    <submittedName>
        <fullName evidence="2">Acyl carrier protein</fullName>
    </submittedName>
</protein>
<gene>
    <name evidence="2" type="ORF">EDC65_2788</name>
</gene>
<dbReference type="Gene3D" id="1.10.1200.10">
    <property type="entry name" value="ACP-like"/>
    <property type="match status" value="1"/>
</dbReference>
<keyword evidence="3" id="KW-1185">Reference proteome</keyword>
<evidence type="ECO:0000259" key="1">
    <source>
        <dbReference type="PROSITE" id="PS50075"/>
    </source>
</evidence>
<dbReference type="RefSeq" id="WP_123690427.1">
    <property type="nucleotide sequence ID" value="NZ_AP019700.1"/>
</dbReference>
<dbReference type="PROSITE" id="PS50075">
    <property type="entry name" value="CARRIER"/>
    <property type="match status" value="1"/>
</dbReference>
<sequence>MRGGKAEPPRTVLARTVIGVVAETFDLPAAAIGRHTTADDVDGWDSLAHTILMLRLERALGIRIDERVATMARNVGQLIDMLAEGAA</sequence>
<dbReference type="AlphaFoldDB" id="A0A3N1LJ94"/>
<accession>A0A3N1LJ94</accession>
<reference evidence="2 3" key="1">
    <citation type="submission" date="2018-11" db="EMBL/GenBank/DDBJ databases">
        <title>Genomic Encyclopedia of Type Strains, Phase IV (KMG-IV): sequencing the most valuable type-strain genomes for metagenomic binning, comparative biology and taxonomic classification.</title>
        <authorList>
            <person name="Goeker M."/>
        </authorList>
    </citation>
    <scope>NUCLEOTIDE SEQUENCE [LARGE SCALE GENOMIC DNA]</scope>
    <source>
        <strain evidence="2 3">DSM 5900</strain>
    </source>
</reference>
<dbReference type="InterPro" id="IPR009081">
    <property type="entry name" value="PP-bd_ACP"/>
</dbReference>
<dbReference type="Proteomes" id="UP000278222">
    <property type="component" value="Unassembled WGS sequence"/>
</dbReference>
<dbReference type="EMBL" id="RJKX01000014">
    <property type="protein sequence ID" value="ROP90928.1"/>
    <property type="molecule type" value="Genomic_DNA"/>
</dbReference>
<organism evidence="2 3">
    <name type="scientific">Stella humosa</name>
    <dbReference type="NCBI Taxonomy" id="94"/>
    <lineage>
        <taxon>Bacteria</taxon>
        <taxon>Pseudomonadati</taxon>
        <taxon>Pseudomonadota</taxon>
        <taxon>Alphaproteobacteria</taxon>
        <taxon>Rhodospirillales</taxon>
        <taxon>Stellaceae</taxon>
        <taxon>Stella</taxon>
    </lineage>
</organism>
<feature type="domain" description="Carrier" evidence="1">
    <location>
        <begin position="8"/>
        <end position="86"/>
    </location>
</feature>
<proteinExistence type="predicted"/>
<comment type="caution">
    <text evidence="2">The sequence shown here is derived from an EMBL/GenBank/DDBJ whole genome shotgun (WGS) entry which is preliminary data.</text>
</comment>